<dbReference type="Proteomes" id="UP000698335">
    <property type="component" value="Unassembled WGS sequence"/>
</dbReference>
<dbReference type="AlphaFoldDB" id="A0A930YQ40"/>
<comment type="caution">
    <text evidence="1">The sequence shown here is derived from an EMBL/GenBank/DDBJ whole genome shotgun (WGS) entry which is preliminary data.</text>
</comment>
<protein>
    <submittedName>
        <fullName evidence="1">NYN domain-containing protein</fullName>
    </submittedName>
</protein>
<dbReference type="PANTHER" id="PTHR34547">
    <property type="entry name" value="YACP-LIKE NYN DOMAIN PROTEIN"/>
    <property type="match status" value="1"/>
</dbReference>
<name>A0A930YQ40_9ACTN</name>
<evidence type="ECO:0000313" key="1">
    <source>
        <dbReference type="EMBL" id="MBF4808384.1"/>
    </source>
</evidence>
<sequence length="195" mass="21497">MSVREERELLIVDGYNVMHATARYEGLIDGANQADGLVSSADAAYHMDGDPFIRAREALISDVATFAHHRYKAVIVFDGAGNVNPERPDRSRAGVKLIFSKPNQSADTVIEKLVTEAREAGRSVSLVTSDKDVRSTVGFGPGEVTRISSAALVRDVEVGDTAIDDLQRETGRTRMTLEDRLSPEQRQRLWNLLDQ</sequence>
<reference evidence="1" key="1">
    <citation type="submission" date="2020-04" db="EMBL/GenBank/DDBJ databases">
        <title>Deep metagenomics examines the oral microbiome during advanced dental caries in children, revealing novel taxa and co-occurrences with host molecules.</title>
        <authorList>
            <person name="Baker J.L."/>
            <person name="Morton J.T."/>
            <person name="Dinis M."/>
            <person name="Alvarez R."/>
            <person name="Tran N.C."/>
            <person name="Knight R."/>
            <person name="Edlund A."/>
        </authorList>
    </citation>
    <scope>NUCLEOTIDE SEQUENCE</scope>
    <source>
        <strain evidence="1">JCVI_38_bin.5</strain>
    </source>
</reference>
<dbReference type="EMBL" id="JABZGW010000342">
    <property type="protein sequence ID" value="MBF4808384.1"/>
    <property type="molecule type" value="Genomic_DNA"/>
</dbReference>
<evidence type="ECO:0000313" key="2">
    <source>
        <dbReference type="Proteomes" id="UP000698335"/>
    </source>
</evidence>
<dbReference type="PANTHER" id="PTHR34547:SF1">
    <property type="entry name" value="YACP-LIKE NYN DOMAIN PROTEIN"/>
    <property type="match status" value="1"/>
</dbReference>
<organism evidence="1 2">
    <name type="scientific">Lancefieldella rimae</name>
    <dbReference type="NCBI Taxonomy" id="1383"/>
    <lineage>
        <taxon>Bacteria</taxon>
        <taxon>Bacillati</taxon>
        <taxon>Actinomycetota</taxon>
        <taxon>Coriobacteriia</taxon>
        <taxon>Coriobacteriales</taxon>
        <taxon>Atopobiaceae</taxon>
        <taxon>Lancefieldella</taxon>
    </lineage>
</organism>
<dbReference type="Pfam" id="PF05991">
    <property type="entry name" value="NYN_YacP"/>
    <property type="match status" value="1"/>
</dbReference>
<proteinExistence type="predicted"/>
<accession>A0A930YQ40</accession>
<dbReference type="InterPro" id="IPR010298">
    <property type="entry name" value="YacP-like"/>
</dbReference>
<gene>
    <name evidence="1" type="ORF">HXK26_06790</name>
</gene>